<comment type="caution">
    <text evidence="2">The sequence shown here is derived from an EMBL/GenBank/DDBJ whole genome shotgun (WGS) entry which is preliminary data.</text>
</comment>
<organism evidence="2 3">
    <name type="scientific">Streptococcus ovuberis</name>
    <dbReference type="NCBI Taxonomy" id="1936207"/>
    <lineage>
        <taxon>Bacteria</taxon>
        <taxon>Bacillati</taxon>
        <taxon>Bacillota</taxon>
        <taxon>Bacilli</taxon>
        <taxon>Lactobacillales</taxon>
        <taxon>Streptococcaceae</taxon>
        <taxon>Streptococcus</taxon>
    </lineage>
</organism>
<dbReference type="InterPro" id="IPR025270">
    <property type="entry name" value="DUF4044"/>
</dbReference>
<dbReference type="RefSeq" id="WP_168549445.1">
    <property type="nucleotide sequence ID" value="NZ_JAAXPR010000013.1"/>
</dbReference>
<keyword evidence="1" id="KW-1133">Transmembrane helix</keyword>
<keyword evidence="3" id="KW-1185">Reference proteome</keyword>
<accession>A0A7X6N0C5</accession>
<proteinExistence type="predicted"/>
<dbReference type="AlphaFoldDB" id="A0A7X6N0C5"/>
<sequence length="41" mass="4568">MAFGEQKKKKTAFEKLTMAVVVVMVFVTIFSLVVSAINTLF</sequence>
<keyword evidence="1" id="KW-0812">Transmembrane</keyword>
<keyword evidence="1" id="KW-0472">Membrane</keyword>
<dbReference type="Pfam" id="PF13253">
    <property type="entry name" value="DUF4044"/>
    <property type="match status" value="1"/>
</dbReference>
<reference evidence="2 3" key="1">
    <citation type="submission" date="2020-04" db="EMBL/GenBank/DDBJ databases">
        <title>MicrobeNet Type strains.</title>
        <authorList>
            <person name="Nicholson A.C."/>
        </authorList>
    </citation>
    <scope>NUCLEOTIDE SEQUENCE [LARGE SCALE GENOMIC DNA]</scope>
    <source>
        <strain evidence="2 3">CCUG 69612</strain>
    </source>
</reference>
<dbReference type="EMBL" id="JAAXPR010000013">
    <property type="protein sequence ID" value="NKZ20696.1"/>
    <property type="molecule type" value="Genomic_DNA"/>
</dbReference>
<name>A0A7X6N0C5_9STRE</name>
<evidence type="ECO:0000256" key="1">
    <source>
        <dbReference type="SAM" id="Phobius"/>
    </source>
</evidence>
<feature type="transmembrane region" description="Helical" evidence="1">
    <location>
        <begin position="16"/>
        <end position="37"/>
    </location>
</feature>
<dbReference type="Proteomes" id="UP000522720">
    <property type="component" value="Unassembled WGS sequence"/>
</dbReference>
<gene>
    <name evidence="2" type="ORF">HF992_07585</name>
</gene>
<protein>
    <submittedName>
        <fullName evidence="2">DUF4044 domain-containing protein</fullName>
    </submittedName>
</protein>
<evidence type="ECO:0000313" key="3">
    <source>
        <dbReference type="Proteomes" id="UP000522720"/>
    </source>
</evidence>
<evidence type="ECO:0000313" key="2">
    <source>
        <dbReference type="EMBL" id="NKZ20696.1"/>
    </source>
</evidence>